<dbReference type="EMBL" id="KZ505777">
    <property type="protein sequence ID" value="PKU45152.1"/>
    <property type="molecule type" value="Genomic_DNA"/>
</dbReference>
<dbReference type="Proteomes" id="UP000233556">
    <property type="component" value="Unassembled WGS sequence"/>
</dbReference>
<evidence type="ECO:0000313" key="1">
    <source>
        <dbReference type="EMBL" id="PKU45152.1"/>
    </source>
</evidence>
<evidence type="ECO:0008006" key="3">
    <source>
        <dbReference type="Google" id="ProtNLM"/>
    </source>
</evidence>
<name>A0A2I0UGI4_LIMLA</name>
<protein>
    <recommendedName>
        <fullName evidence="3">Rna-directed dna polymerase from mobile element jockey-like</fullName>
    </recommendedName>
</protein>
<organism evidence="1 2">
    <name type="scientific">Limosa lapponica baueri</name>
    <dbReference type="NCBI Taxonomy" id="1758121"/>
    <lineage>
        <taxon>Eukaryota</taxon>
        <taxon>Metazoa</taxon>
        <taxon>Chordata</taxon>
        <taxon>Craniata</taxon>
        <taxon>Vertebrata</taxon>
        <taxon>Euteleostomi</taxon>
        <taxon>Archelosauria</taxon>
        <taxon>Archosauria</taxon>
        <taxon>Dinosauria</taxon>
        <taxon>Saurischia</taxon>
        <taxon>Theropoda</taxon>
        <taxon>Coelurosauria</taxon>
        <taxon>Aves</taxon>
        <taxon>Neognathae</taxon>
        <taxon>Neoaves</taxon>
        <taxon>Charadriiformes</taxon>
        <taxon>Scolopacidae</taxon>
        <taxon>Limosa</taxon>
    </lineage>
</organism>
<reference evidence="2" key="2">
    <citation type="submission" date="2017-12" db="EMBL/GenBank/DDBJ databases">
        <title>Genome sequence of the Bar-tailed Godwit (Limosa lapponica baueri).</title>
        <authorList>
            <person name="Lima N.C.B."/>
            <person name="Parody-Merino A.M."/>
            <person name="Battley P.F."/>
            <person name="Fidler A.E."/>
            <person name="Prosdocimi F."/>
        </authorList>
    </citation>
    <scope>NUCLEOTIDE SEQUENCE [LARGE SCALE GENOMIC DNA]</scope>
</reference>
<keyword evidence="2" id="KW-1185">Reference proteome</keyword>
<gene>
    <name evidence="1" type="ORF">llap_4557</name>
</gene>
<proteinExistence type="predicted"/>
<dbReference type="AlphaFoldDB" id="A0A2I0UGI4"/>
<dbReference type="OrthoDB" id="10056483at2759"/>
<sequence>MENGTEEDSCQREFGPGIVLSFYEGYRPGEEWLESCPEEKDLGVLVDSRLNMSQQCGQVAKKANSILACIRNSLYSRTREVIFPMYSALMRPHLKYCVQSLAPHYKKDTEVL</sequence>
<evidence type="ECO:0000313" key="2">
    <source>
        <dbReference type="Proteomes" id="UP000233556"/>
    </source>
</evidence>
<reference evidence="2" key="1">
    <citation type="submission" date="2017-11" db="EMBL/GenBank/DDBJ databases">
        <authorList>
            <person name="Lima N.C."/>
            <person name="Parody-Merino A.M."/>
            <person name="Battley P.F."/>
            <person name="Fidler A.E."/>
            <person name="Prosdocimi F."/>
        </authorList>
    </citation>
    <scope>NUCLEOTIDE SEQUENCE [LARGE SCALE GENOMIC DNA]</scope>
</reference>
<dbReference type="PANTHER" id="PTHR33332">
    <property type="entry name" value="REVERSE TRANSCRIPTASE DOMAIN-CONTAINING PROTEIN"/>
    <property type="match status" value="1"/>
</dbReference>
<accession>A0A2I0UGI4</accession>